<proteinExistence type="predicted"/>
<dbReference type="EMBL" id="PVTD01000001">
    <property type="protein sequence ID" value="PRY26749.1"/>
    <property type="molecule type" value="Genomic_DNA"/>
</dbReference>
<evidence type="ECO:0000313" key="3">
    <source>
        <dbReference type="Proteomes" id="UP000239480"/>
    </source>
</evidence>
<keyword evidence="3" id="KW-1185">Reference proteome</keyword>
<reference evidence="2 3" key="1">
    <citation type="submission" date="2018-03" db="EMBL/GenBank/DDBJ databases">
        <title>Genomic Encyclopedia of Archaeal and Bacterial Type Strains, Phase II (KMG-II): from individual species to whole genera.</title>
        <authorList>
            <person name="Goeker M."/>
        </authorList>
    </citation>
    <scope>NUCLEOTIDE SEQUENCE [LARGE SCALE GENOMIC DNA]</scope>
    <source>
        <strain evidence="2 3">DSM 29328</strain>
    </source>
</reference>
<dbReference type="RefSeq" id="WP_106203478.1">
    <property type="nucleotide sequence ID" value="NZ_PVTD01000001.1"/>
</dbReference>
<evidence type="ECO:0008006" key="4">
    <source>
        <dbReference type="Google" id="ProtNLM"/>
    </source>
</evidence>
<evidence type="ECO:0000313" key="2">
    <source>
        <dbReference type="EMBL" id="PRY26749.1"/>
    </source>
</evidence>
<accession>A0A2T0RZZ6</accession>
<keyword evidence="1" id="KW-0732">Signal</keyword>
<dbReference type="AlphaFoldDB" id="A0A2T0RZZ6"/>
<gene>
    <name evidence="2" type="ORF">CLV78_101851</name>
</gene>
<evidence type="ECO:0000256" key="1">
    <source>
        <dbReference type="SAM" id="SignalP"/>
    </source>
</evidence>
<protein>
    <recommendedName>
        <fullName evidence="4">Invasion protein IalB</fullName>
    </recommendedName>
</protein>
<name>A0A2T0RZZ6_9RHOB</name>
<sequence length="140" mass="15357">MRWLLQAFVIAALPALSTEAAAQQDQGEAAEVILFKCFFDWRCDPNRKCDHAGLDLRIRHNTDTNKAEFLGDHGSPLDTVGVHIGDRSVSFLSYQISGAVDVTTIALMDGEAIHTSHRIKGITMTPEQYLGECIALPSSE</sequence>
<feature type="chain" id="PRO_5015753822" description="Invasion protein IalB" evidence="1">
    <location>
        <begin position="23"/>
        <end position="140"/>
    </location>
</feature>
<organism evidence="2 3">
    <name type="scientific">Aliiruegeria haliotis</name>
    <dbReference type="NCBI Taxonomy" id="1280846"/>
    <lineage>
        <taxon>Bacteria</taxon>
        <taxon>Pseudomonadati</taxon>
        <taxon>Pseudomonadota</taxon>
        <taxon>Alphaproteobacteria</taxon>
        <taxon>Rhodobacterales</taxon>
        <taxon>Roseobacteraceae</taxon>
        <taxon>Aliiruegeria</taxon>
    </lineage>
</organism>
<dbReference type="Proteomes" id="UP000239480">
    <property type="component" value="Unassembled WGS sequence"/>
</dbReference>
<comment type="caution">
    <text evidence="2">The sequence shown here is derived from an EMBL/GenBank/DDBJ whole genome shotgun (WGS) entry which is preliminary data.</text>
</comment>
<feature type="signal peptide" evidence="1">
    <location>
        <begin position="1"/>
        <end position="22"/>
    </location>
</feature>
<dbReference type="OrthoDB" id="7865826at2"/>